<accession>A0A1W1CSP3</accession>
<evidence type="ECO:0000313" key="1">
    <source>
        <dbReference type="EMBL" id="SFV68826.1"/>
    </source>
</evidence>
<dbReference type="AlphaFoldDB" id="A0A1W1CSP3"/>
<sequence length="79" mass="9161">MILENMNKKRIKMIYGLEKKLFLKLLSTLSKEESPSLPKYISVPSSKVRQDISSYIKSTWDMKSSVLNNLVTQVGRKRI</sequence>
<gene>
    <name evidence="1" type="ORF">MNB_SM-4-1091</name>
</gene>
<reference evidence="1" key="1">
    <citation type="submission" date="2016-10" db="EMBL/GenBank/DDBJ databases">
        <authorList>
            <person name="de Groot N.N."/>
        </authorList>
    </citation>
    <scope>NUCLEOTIDE SEQUENCE</scope>
</reference>
<name>A0A1W1CSP3_9ZZZZ</name>
<proteinExistence type="predicted"/>
<dbReference type="EMBL" id="FPHF01000110">
    <property type="protein sequence ID" value="SFV68826.1"/>
    <property type="molecule type" value="Genomic_DNA"/>
</dbReference>
<protein>
    <submittedName>
        <fullName evidence="1">Uncharacterized protein</fullName>
    </submittedName>
</protein>
<organism evidence="1">
    <name type="scientific">hydrothermal vent metagenome</name>
    <dbReference type="NCBI Taxonomy" id="652676"/>
    <lineage>
        <taxon>unclassified sequences</taxon>
        <taxon>metagenomes</taxon>
        <taxon>ecological metagenomes</taxon>
    </lineage>
</organism>